<name>A0A919RHB2_9ACTN</name>
<feature type="transmembrane region" description="Helical" evidence="1">
    <location>
        <begin position="400"/>
        <end position="419"/>
    </location>
</feature>
<feature type="transmembrane region" description="Helical" evidence="1">
    <location>
        <begin position="377"/>
        <end position="394"/>
    </location>
</feature>
<keyword evidence="1" id="KW-0472">Membrane</keyword>
<evidence type="ECO:0000313" key="3">
    <source>
        <dbReference type="Proteomes" id="UP000606172"/>
    </source>
</evidence>
<reference evidence="2" key="1">
    <citation type="submission" date="2021-01" db="EMBL/GenBank/DDBJ databases">
        <title>Whole genome shotgun sequence of Sinosporangium siamense NBRC 109515.</title>
        <authorList>
            <person name="Komaki H."/>
            <person name="Tamura T."/>
        </authorList>
    </citation>
    <scope>NUCLEOTIDE SEQUENCE</scope>
    <source>
        <strain evidence="2">NBRC 109515</strain>
    </source>
</reference>
<keyword evidence="1" id="KW-0812">Transmembrane</keyword>
<dbReference type="Proteomes" id="UP000606172">
    <property type="component" value="Unassembled WGS sequence"/>
</dbReference>
<sequence>MLAGFAPGHALDARGTTLSGELIERLLAAAHDGRTPLLGRARFDRARFTGDARFLDVVFAGDVSFDHARFDQLASFFGARFKRNVSFRNAHFTRELSFHEAQVTGHASFDGVIVGSDALFGRTRFEQALSCESTRFEGFAAFDDAWFGGQASFRGSRFGRAVSFRRSEFARSAGFDSVRFAAAAYLSPASVGRSLTLTDAHADKTLELAATGCSVDLRRVAVLGSSRLRLAEAEADLEAAVLRGPATVTGRGSRLTSLRGVQAERLTLSDVDLSSCRFDGLRHPEGVRFTGCHFAAPPRGVRVGLAWPPLRWWSTRAALADEAAWRGWSQPPQPGEPATPARLAALYKQLGAATEDRRTATDFAFAAMEMRRYTSRALGRWLLSLYWLACGYGMRMGRVFAWLALFAVVAAGAVLWVTAHHLTTTTPPHSWAPSPAVQQDGHD</sequence>
<organism evidence="2 3">
    <name type="scientific">Sinosporangium siamense</name>
    <dbReference type="NCBI Taxonomy" id="1367973"/>
    <lineage>
        <taxon>Bacteria</taxon>
        <taxon>Bacillati</taxon>
        <taxon>Actinomycetota</taxon>
        <taxon>Actinomycetes</taxon>
        <taxon>Streptosporangiales</taxon>
        <taxon>Streptosporangiaceae</taxon>
        <taxon>Sinosporangium</taxon>
    </lineage>
</organism>
<dbReference type="AlphaFoldDB" id="A0A919RHB2"/>
<evidence type="ECO:0000313" key="2">
    <source>
        <dbReference type="EMBL" id="GII93742.1"/>
    </source>
</evidence>
<comment type="caution">
    <text evidence="2">The sequence shown here is derived from an EMBL/GenBank/DDBJ whole genome shotgun (WGS) entry which is preliminary data.</text>
</comment>
<keyword evidence="3" id="KW-1185">Reference proteome</keyword>
<dbReference type="Pfam" id="PF13576">
    <property type="entry name" value="Pentapeptide_3"/>
    <property type="match status" value="1"/>
</dbReference>
<evidence type="ECO:0000256" key="1">
    <source>
        <dbReference type="SAM" id="Phobius"/>
    </source>
</evidence>
<evidence type="ECO:0008006" key="4">
    <source>
        <dbReference type="Google" id="ProtNLM"/>
    </source>
</evidence>
<protein>
    <recommendedName>
        <fullName evidence="4">Pentapeptide repeat-containing protein</fullName>
    </recommendedName>
</protein>
<dbReference type="InterPro" id="IPR001646">
    <property type="entry name" value="5peptide_repeat"/>
</dbReference>
<dbReference type="EMBL" id="BOOW01000026">
    <property type="protein sequence ID" value="GII93742.1"/>
    <property type="molecule type" value="Genomic_DNA"/>
</dbReference>
<proteinExistence type="predicted"/>
<dbReference type="Gene3D" id="2.160.20.80">
    <property type="entry name" value="E3 ubiquitin-protein ligase SopA"/>
    <property type="match status" value="1"/>
</dbReference>
<accession>A0A919RHB2</accession>
<keyword evidence="1" id="KW-1133">Transmembrane helix</keyword>
<gene>
    <name evidence="2" type="ORF">Ssi02_39730</name>
</gene>